<reference evidence="8" key="2">
    <citation type="submission" date="2020-04" db="EMBL/GenBank/DDBJ databases">
        <authorList>
            <consortium name="NCBI Genome Project"/>
        </authorList>
    </citation>
    <scope>NUCLEOTIDE SEQUENCE</scope>
    <source>
        <strain evidence="8">CBS 342.82</strain>
    </source>
</reference>
<gene>
    <name evidence="8" type="ORF">K489DRAFT_344976</name>
</gene>
<accession>A0A6J3LV26</accession>
<dbReference type="GO" id="GO:0005886">
    <property type="term" value="C:plasma membrane"/>
    <property type="evidence" value="ECO:0007669"/>
    <property type="project" value="InterPro"/>
</dbReference>
<reference evidence="8" key="1">
    <citation type="submission" date="2020-01" db="EMBL/GenBank/DDBJ databases">
        <authorList>
            <consortium name="DOE Joint Genome Institute"/>
            <person name="Haridas S."/>
            <person name="Albert R."/>
            <person name="Binder M."/>
            <person name="Bloem J."/>
            <person name="Labutti K."/>
            <person name="Salamov A."/>
            <person name="Andreopoulos B."/>
            <person name="Baker S.E."/>
            <person name="Barry K."/>
            <person name="Bills G."/>
            <person name="Bluhm B.H."/>
            <person name="Cannon C."/>
            <person name="Castanera R."/>
            <person name="Culley D.E."/>
            <person name="Daum C."/>
            <person name="Ezra D."/>
            <person name="Gonzalez J.B."/>
            <person name="Henrissat B."/>
            <person name="Kuo A."/>
            <person name="Liang C."/>
            <person name="Lipzen A."/>
            <person name="Lutzoni F."/>
            <person name="Magnuson J."/>
            <person name="Mondo S."/>
            <person name="Nolan M."/>
            <person name="Ohm R."/>
            <person name="Pangilinan J."/>
            <person name="Park H.-J."/>
            <person name="Ramirez L."/>
            <person name="Alfaro M."/>
            <person name="Sun H."/>
            <person name="Tritt A."/>
            <person name="Yoshinaga Y."/>
            <person name="Zwiers L.-H."/>
            <person name="Turgeon B.G."/>
            <person name="Goodwin S.B."/>
            <person name="Spatafora J.W."/>
            <person name="Crous P.W."/>
            <person name="Grigoriev I.V."/>
        </authorList>
    </citation>
    <scope>NUCLEOTIDE SEQUENCE</scope>
    <source>
        <strain evidence="8">CBS 342.82</strain>
    </source>
</reference>
<feature type="transmembrane region" description="Helical" evidence="5">
    <location>
        <begin position="83"/>
        <end position="108"/>
    </location>
</feature>
<proteinExistence type="predicted"/>
<keyword evidence="6" id="KW-0732">Signal</keyword>
<feature type="signal peptide" evidence="6">
    <location>
        <begin position="1"/>
        <end position="19"/>
    </location>
</feature>
<dbReference type="Proteomes" id="UP000504637">
    <property type="component" value="Unplaced"/>
</dbReference>
<dbReference type="GeneID" id="54360126"/>
<name>A0A6J3LV26_9PEZI</name>
<keyword evidence="7" id="KW-1185">Reference proteome</keyword>
<feature type="non-terminal residue" evidence="8">
    <location>
        <position position="218"/>
    </location>
</feature>
<dbReference type="RefSeq" id="XP_033456160.1">
    <property type="nucleotide sequence ID" value="XM_033602326.1"/>
</dbReference>
<evidence type="ECO:0000256" key="6">
    <source>
        <dbReference type="SAM" id="SignalP"/>
    </source>
</evidence>
<keyword evidence="3 5" id="KW-1133">Transmembrane helix</keyword>
<evidence type="ECO:0000313" key="7">
    <source>
        <dbReference type="Proteomes" id="UP000504637"/>
    </source>
</evidence>
<comment type="subcellular location">
    <subcellularLocation>
        <location evidence="1">Membrane</location>
        <topology evidence="1">Multi-pass membrane protein</topology>
    </subcellularLocation>
</comment>
<feature type="chain" id="PRO_5027089285" evidence="6">
    <location>
        <begin position="20"/>
        <end position="218"/>
    </location>
</feature>
<dbReference type="GO" id="GO:0035838">
    <property type="term" value="C:growing cell tip"/>
    <property type="evidence" value="ECO:0007669"/>
    <property type="project" value="TreeGrafter"/>
</dbReference>
<dbReference type="OrthoDB" id="2354757at2759"/>
<evidence type="ECO:0000256" key="1">
    <source>
        <dbReference type="ARBA" id="ARBA00004141"/>
    </source>
</evidence>
<dbReference type="AlphaFoldDB" id="A0A6J3LV26"/>
<feature type="transmembrane region" description="Helical" evidence="5">
    <location>
        <begin position="152"/>
        <end position="174"/>
    </location>
</feature>
<dbReference type="InterPro" id="IPR051380">
    <property type="entry name" value="pH-response_reg_palI/RIM9"/>
</dbReference>
<evidence type="ECO:0000256" key="5">
    <source>
        <dbReference type="SAM" id="Phobius"/>
    </source>
</evidence>
<dbReference type="InterPro" id="IPR009571">
    <property type="entry name" value="SUR7/Rim9-like_fungi"/>
</dbReference>
<evidence type="ECO:0000256" key="2">
    <source>
        <dbReference type="ARBA" id="ARBA00022692"/>
    </source>
</evidence>
<evidence type="ECO:0000256" key="3">
    <source>
        <dbReference type="ARBA" id="ARBA00022989"/>
    </source>
</evidence>
<dbReference type="PANTHER" id="PTHR28013:SF3">
    <property type="entry name" value="PROTEIN DCV1-RELATED"/>
    <property type="match status" value="1"/>
</dbReference>
<keyword evidence="4 5" id="KW-0472">Membrane</keyword>
<evidence type="ECO:0000256" key="4">
    <source>
        <dbReference type="ARBA" id="ARBA00023136"/>
    </source>
</evidence>
<protein>
    <submittedName>
        <fullName evidence="8">Pali-domain-containing protein</fullName>
    </submittedName>
</protein>
<sequence>MLRPATPLSIIFLIAFVLALLTTLSTPIIKQIPLGSYEGYNFGVFGWCNQTTCSKFGIGYHTDILFQQNGEQDPFTLPETTRYGISGILIVHPIAALLILICFGLAVAAHFHGPSHSPRYLLGLLILTIPTLIVTLLAFLVDILLFVPHLNWGGWIELAATILIIGSTIVTCAMRRTVVSRKARKKRIEENADMNGSAYYESLAADQRSRVATAPSVA</sequence>
<dbReference type="PANTHER" id="PTHR28013">
    <property type="entry name" value="PROTEIN DCV1-RELATED"/>
    <property type="match status" value="1"/>
</dbReference>
<dbReference type="Pfam" id="PF06687">
    <property type="entry name" value="SUR7"/>
    <property type="match status" value="1"/>
</dbReference>
<keyword evidence="2 5" id="KW-0812">Transmembrane</keyword>
<organism evidence="8">
    <name type="scientific">Dissoconium aciculare CBS 342.82</name>
    <dbReference type="NCBI Taxonomy" id="1314786"/>
    <lineage>
        <taxon>Eukaryota</taxon>
        <taxon>Fungi</taxon>
        <taxon>Dikarya</taxon>
        <taxon>Ascomycota</taxon>
        <taxon>Pezizomycotina</taxon>
        <taxon>Dothideomycetes</taxon>
        <taxon>Dothideomycetidae</taxon>
        <taxon>Mycosphaerellales</taxon>
        <taxon>Dissoconiaceae</taxon>
        <taxon>Dissoconium</taxon>
    </lineage>
</organism>
<evidence type="ECO:0000313" key="8">
    <source>
        <dbReference type="RefSeq" id="XP_033456160.1"/>
    </source>
</evidence>
<dbReference type="GO" id="GO:0032153">
    <property type="term" value="C:cell division site"/>
    <property type="evidence" value="ECO:0007669"/>
    <property type="project" value="TreeGrafter"/>
</dbReference>
<feature type="transmembrane region" description="Helical" evidence="5">
    <location>
        <begin position="120"/>
        <end position="146"/>
    </location>
</feature>
<reference evidence="8" key="3">
    <citation type="submission" date="2025-08" db="UniProtKB">
        <authorList>
            <consortium name="RefSeq"/>
        </authorList>
    </citation>
    <scope>IDENTIFICATION</scope>
    <source>
        <strain evidence="8">CBS 342.82</strain>
    </source>
</reference>